<organism evidence="3 4">
    <name type="scientific">Apatococcus lobatus</name>
    <dbReference type="NCBI Taxonomy" id="904363"/>
    <lineage>
        <taxon>Eukaryota</taxon>
        <taxon>Viridiplantae</taxon>
        <taxon>Chlorophyta</taxon>
        <taxon>core chlorophytes</taxon>
        <taxon>Trebouxiophyceae</taxon>
        <taxon>Chlorellales</taxon>
        <taxon>Chlorellaceae</taxon>
        <taxon>Apatococcus</taxon>
    </lineage>
</organism>
<feature type="region of interest" description="Disordered" evidence="1">
    <location>
        <begin position="360"/>
        <end position="381"/>
    </location>
</feature>
<feature type="domain" description="PH" evidence="2">
    <location>
        <begin position="10"/>
        <end position="127"/>
    </location>
</feature>
<dbReference type="Gene3D" id="2.30.29.30">
    <property type="entry name" value="Pleckstrin-homology domain (PH domain)/Phosphotyrosine-binding domain (PTB)"/>
    <property type="match status" value="1"/>
</dbReference>
<feature type="compositionally biased region" description="Pro residues" evidence="1">
    <location>
        <begin position="1007"/>
        <end position="1018"/>
    </location>
</feature>
<sequence length="1383" mass="145130">MLNQCCLWSNPELTGYLHKQGRRCKGWSKRFFCPEAHVQGNNLFYFRLKSDHQPCGLLPLENARITLETLDAPLLPSKPRRPFRRFIITVQIGPELSKKVKRPSLLLAPESSEEQGAWALMLWQATLPHAELLSELQSASRLQSLLEKHAAGGTALEPAKVAQKVARRSMVLMAQKGSPTEPRNSIKPPPFDGQFPPSFAVQAAAADVRTSLLSGLIPAESAADAMNASERRSFFADIAAQDAAQMQDRSSYATQPGISMLPSPTSAMSHPLWNSPDSPLQAGRMSTMHQTANFAPRAPGMADMSVGGVYPATGAVPLPQNGLPDDGHWAAPRHTMSRNQAVPLLGDPTLSGLRARYSKDQVGAPTGSGSMPGGTHVRSEPIPRPSVAAAQWDGAAGGLPVRPSMAALPNAFDGPASRPSIVSPRPSEMPMASPTATPGQQHPRSSSYAVPTPQVPSRRGTREMAGRYPTGESQPGGFYAGPAPGMYQNDMQPGGGAMDARELTRARSSGGRRSMLARQVPEEPAGWVPLQPGRPSMGPQQGSTMPAHLDHTASQLRAQPAEGLLDPEEGDEVGSMPHMEQQRRRQAVRRSSLLATAARQSGFGAILRRASRSMASNPANGPVEMMEDEDSSSLRPQASMQQDQPFEAGLNNILENVQDEKPARPATSPGKLGSTPRKRRSALKLSKLASNIERQSSTQEQSARLHLLQHPSRNLSSSLSHLSQPASPLDSFTGAAFSSNGLASASSPKSAAVPRPHPPPPLRLPAVAQQQQAVGCTDLQSKQPTDLYNQPVLSPTLTASQASKSKAAAFEQTQSDESATTETKRFSASAKLPPPASKPSPPLSQMPAVHRKHDSLQHMPPLSTASNQSQSAGGQMQLAASATAEAPLPAASGLQAQLLARKQRLRPQETVEKSGDVIGKVSDEPCEMTDQTAHFAISHPLPNSLRARQAPQTSSRLSETSTQGISTGTGTQQRDETAQTASTSQALIQSKAGLLQHKTLLSSPKGAPAPPPPPPPPAGHNRAVPVHLSKGPGLGQHSIPPPPPPPPPTAPSRAGPTSPARSAFKVPLLPSSPSIPASPPPSSAPEKLQQRPPVHGPLVLKQGVRSAQRASRGATPVQAEDGDWELSGAAITWGKTAEPTRNLQAHPGTQDVPSPSDSAGHPVPTRIPPPAAPPTPARTEVATAKAPAGSPSRGDSKNGKPSGSKHAPPPPPPPPPPRPAPAHYGPSTSGRLPPHAKATAGPSHTSSRASRHHTPPDQQQSGLTASAPPVAGSPAALYPPQLHPTGAGGVYPLMQSILQPSGNAALQVDGYSPLVSPMWVPSVPPTPMPTAHPGDYGLWGAPPTGFSLGPGISVPGFAELRGMQPAVLFPSPTPAAGLHLRPS</sequence>
<evidence type="ECO:0000313" key="4">
    <source>
        <dbReference type="Proteomes" id="UP001438707"/>
    </source>
</evidence>
<comment type="caution">
    <text evidence="3">The sequence shown here is derived from an EMBL/GenBank/DDBJ whole genome shotgun (WGS) entry which is preliminary data.</text>
</comment>
<dbReference type="InterPro" id="IPR011993">
    <property type="entry name" value="PH-like_dom_sf"/>
</dbReference>
<feature type="region of interest" description="Disordered" evidence="1">
    <location>
        <begin position="657"/>
        <end position="681"/>
    </location>
</feature>
<feature type="region of interest" description="Disordered" evidence="1">
    <location>
        <begin position="804"/>
        <end position="884"/>
    </location>
</feature>
<feature type="compositionally biased region" description="Polar residues" evidence="1">
    <location>
        <begin position="811"/>
        <end position="821"/>
    </location>
</feature>
<feature type="compositionally biased region" description="Pro residues" evidence="1">
    <location>
        <begin position="1039"/>
        <end position="1050"/>
    </location>
</feature>
<feature type="compositionally biased region" description="Low complexity" evidence="1">
    <location>
        <begin position="958"/>
        <end position="972"/>
    </location>
</feature>
<feature type="region of interest" description="Disordered" evidence="1">
    <location>
        <begin position="740"/>
        <end position="774"/>
    </location>
</feature>
<feature type="region of interest" description="Disordered" evidence="1">
    <location>
        <begin position="174"/>
        <end position="194"/>
    </location>
</feature>
<feature type="compositionally biased region" description="Polar residues" evidence="1">
    <location>
        <begin position="863"/>
        <end position="874"/>
    </location>
</feature>
<protein>
    <recommendedName>
        <fullName evidence="2">PH domain-containing protein</fullName>
    </recommendedName>
</protein>
<evidence type="ECO:0000256" key="1">
    <source>
        <dbReference type="SAM" id="MobiDB-lite"/>
    </source>
</evidence>
<keyword evidence="4" id="KW-1185">Reference proteome</keyword>
<feature type="compositionally biased region" description="Low complexity" evidence="1">
    <location>
        <begin position="764"/>
        <end position="773"/>
    </location>
</feature>
<name>A0AAW1RRU9_9CHLO</name>
<feature type="compositionally biased region" description="Pro residues" evidence="1">
    <location>
        <begin position="1207"/>
        <end position="1220"/>
    </location>
</feature>
<feature type="compositionally biased region" description="Polar residues" evidence="1">
    <location>
        <begin position="633"/>
        <end position="642"/>
    </location>
</feature>
<dbReference type="Proteomes" id="UP001438707">
    <property type="component" value="Unassembled WGS sequence"/>
</dbReference>
<dbReference type="SMART" id="SM00233">
    <property type="entry name" value="PH"/>
    <property type="match status" value="1"/>
</dbReference>
<feature type="compositionally biased region" description="Low complexity" evidence="1">
    <location>
        <begin position="743"/>
        <end position="754"/>
    </location>
</feature>
<dbReference type="InterPro" id="IPR001849">
    <property type="entry name" value="PH_domain"/>
</dbReference>
<feature type="region of interest" description="Disordered" evidence="1">
    <location>
        <begin position="565"/>
        <end position="591"/>
    </location>
</feature>
<feature type="compositionally biased region" description="Pro residues" evidence="1">
    <location>
        <begin position="832"/>
        <end position="844"/>
    </location>
</feature>
<feature type="compositionally biased region" description="Low complexity" evidence="1">
    <location>
        <begin position="1265"/>
        <end position="1276"/>
    </location>
</feature>
<gene>
    <name evidence="3" type="ORF">WJX74_001514</name>
</gene>
<evidence type="ECO:0000259" key="2">
    <source>
        <dbReference type="PROSITE" id="PS50003"/>
    </source>
</evidence>
<accession>A0AAW1RRU9</accession>
<feature type="region of interest" description="Disordered" evidence="1">
    <location>
        <begin position="609"/>
        <end position="642"/>
    </location>
</feature>
<feature type="region of interest" description="Disordered" evidence="1">
    <location>
        <begin position="937"/>
        <end position="985"/>
    </location>
</feature>
<feature type="compositionally biased region" description="Polar residues" evidence="1">
    <location>
        <begin position="434"/>
        <end position="449"/>
    </location>
</feature>
<feature type="region of interest" description="Disordered" evidence="1">
    <location>
        <begin position="410"/>
        <end position="476"/>
    </location>
</feature>
<dbReference type="SUPFAM" id="SSF50729">
    <property type="entry name" value="PH domain-like"/>
    <property type="match status" value="1"/>
</dbReference>
<proteinExistence type="predicted"/>
<reference evidence="3 4" key="1">
    <citation type="journal article" date="2024" name="Nat. Commun.">
        <title>Phylogenomics reveals the evolutionary origins of lichenization in chlorophyte algae.</title>
        <authorList>
            <person name="Puginier C."/>
            <person name="Libourel C."/>
            <person name="Otte J."/>
            <person name="Skaloud P."/>
            <person name="Haon M."/>
            <person name="Grisel S."/>
            <person name="Petersen M."/>
            <person name="Berrin J.G."/>
            <person name="Delaux P.M."/>
            <person name="Dal Grande F."/>
            <person name="Keller J."/>
        </authorList>
    </citation>
    <scope>NUCLEOTIDE SEQUENCE [LARGE SCALE GENOMIC DNA]</scope>
    <source>
        <strain evidence="3 4">SAG 2145</strain>
    </source>
</reference>
<dbReference type="PROSITE" id="PS50003">
    <property type="entry name" value="PH_DOMAIN"/>
    <property type="match status" value="1"/>
</dbReference>
<feature type="compositionally biased region" description="Low complexity" evidence="1">
    <location>
        <begin position="1051"/>
        <end position="1075"/>
    </location>
</feature>
<evidence type="ECO:0000313" key="3">
    <source>
        <dbReference type="EMBL" id="KAK9836487.1"/>
    </source>
</evidence>
<feature type="compositionally biased region" description="Pro residues" evidence="1">
    <location>
        <begin position="1165"/>
        <end position="1176"/>
    </location>
</feature>
<feature type="region of interest" description="Disordered" evidence="1">
    <location>
        <begin position="1001"/>
        <end position="1281"/>
    </location>
</feature>
<dbReference type="EMBL" id="JALJOS010000007">
    <property type="protein sequence ID" value="KAK9836487.1"/>
    <property type="molecule type" value="Genomic_DNA"/>
</dbReference>
<feature type="region of interest" description="Disordered" evidence="1">
    <location>
        <begin position="525"/>
        <end position="546"/>
    </location>
</feature>